<protein>
    <recommendedName>
        <fullName evidence="3">VWFD domain-containing protein</fullName>
    </recommendedName>
</protein>
<reference evidence="1" key="1">
    <citation type="journal article" date="2019" name="bioRxiv">
        <title>The Genome of the Zebra Mussel, Dreissena polymorpha: A Resource for Invasive Species Research.</title>
        <authorList>
            <person name="McCartney M.A."/>
            <person name="Auch B."/>
            <person name="Kono T."/>
            <person name="Mallez S."/>
            <person name="Zhang Y."/>
            <person name="Obille A."/>
            <person name="Becker A."/>
            <person name="Abrahante J.E."/>
            <person name="Garbe J."/>
            <person name="Badalamenti J.P."/>
            <person name="Herman A."/>
            <person name="Mangelson H."/>
            <person name="Liachko I."/>
            <person name="Sullivan S."/>
            <person name="Sone E.D."/>
            <person name="Koren S."/>
            <person name="Silverstein K.A.T."/>
            <person name="Beckman K.B."/>
            <person name="Gohl D.M."/>
        </authorList>
    </citation>
    <scope>NUCLEOTIDE SEQUENCE</scope>
    <source>
        <strain evidence="1">Duluth1</strain>
        <tissue evidence="1">Whole animal</tissue>
    </source>
</reference>
<name>A0A9D4G4Z3_DREPO</name>
<reference evidence="1" key="2">
    <citation type="submission" date="2020-11" db="EMBL/GenBank/DDBJ databases">
        <authorList>
            <person name="McCartney M.A."/>
            <person name="Auch B."/>
            <person name="Kono T."/>
            <person name="Mallez S."/>
            <person name="Becker A."/>
            <person name="Gohl D.M."/>
            <person name="Silverstein K.A.T."/>
            <person name="Koren S."/>
            <person name="Bechman K.B."/>
            <person name="Herman A."/>
            <person name="Abrahante J.E."/>
            <person name="Garbe J."/>
        </authorList>
    </citation>
    <scope>NUCLEOTIDE SEQUENCE</scope>
    <source>
        <strain evidence="1">Duluth1</strain>
        <tissue evidence="1">Whole animal</tissue>
    </source>
</reference>
<evidence type="ECO:0008006" key="3">
    <source>
        <dbReference type="Google" id="ProtNLM"/>
    </source>
</evidence>
<organism evidence="1 2">
    <name type="scientific">Dreissena polymorpha</name>
    <name type="common">Zebra mussel</name>
    <name type="synonym">Mytilus polymorpha</name>
    <dbReference type="NCBI Taxonomy" id="45954"/>
    <lineage>
        <taxon>Eukaryota</taxon>
        <taxon>Metazoa</taxon>
        <taxon>Spiralia</taxon>
        <taxon>Lophotrochozoa</taxon>
        <taxon>Mollusca</taxon>
        <taxon>Bivalvia</taxon>
        <taxon>Autobranchia</taxon>
        <taxon>Heteroconchia</taxon>
        <taxon>Euheterodonta</taxon>
        <taxon>Imparidentia</taxon>
        <taxon>Neoheterodontei</taxon>
        <taxon>Myida</taxon>
        <taxon>Dreissenoidea</taxon>
        <taxon>Dreissenidae</taxon>
        <taxon>Dreissena</taxon>
    </lineage>
</organism>
<gene>
    <name evidence="1" type="ORF">DPMN_138702</name>
</gene>
<evidence type="ECO:0000313" key="2">
    <source>
        <dbReference type="Proteomes" id="UP000828390"/>
    </source>
</evidence>
<proteinExistence type="predicted"/>
<evidence type="ECO:0000313" key="1">
    <source>
        <dbReference type="EMBL" id="KAH3810312.1"/>
    </source>
</evidence>
<dbReference type="Proteomes" id="UP000828390">
    <property type="component" value="Unassembled WGS sequence"/>
</dbReference>
<sequence>MGHNMNVYVYPSVADFMKTSGLCGSFDGTTTNDRLNRPGFNDPDPNKSWMYVNKQSRIEKQALCVTSVLAT</sequence>
<dbReference type="AlphaFoldDB" id="A0A9D4G4Z3"/>
<dbReference type="EMBL" id="JAIWYP010000006">
    <property type="protein sequence ID" value="KAH3810312.1"/>
    <property type="molecule type" value="Genomic_DNA"/>
</dbReference>
<comment type="caution">
    <text evidence="1">The sequence shown here is derived from an EMBL/GenBank/DDBJ whole genome shotgun (WGS) entry which is preliminary data.</text>
</comment>
<accession>A0A9D4G4Z3</accession>
<keyword evidence="2" id="KW-1185">Reference proteome</keyword>